<organism evidence="3 4">
    <name type="scientific">Mycobacterium ulcerans (strain Agy99)</name>
    <dbReference type="NCBI Taxonomy" id="362242"/>
    <lineage>
        <taxon>Bacteria</taxon>
        <taxon>Bacillati</taxon>
        <taxon>Actinomycetota</taxon>
        <taxon>Actinomycetes</taxon>
        <taxon>Mycobacteriales</taxon>
        <taxon>Mycobacteriaceae</taxon>
        <taxon>Mycobacterium</taxon>
        <taxon>Mycobacterium ulcerans group</taxon>
    </lineage>
</organism>
<dbReference type="Proteomes" id="UP000000765">
    <property type="component" value="Chromosome"/>
</dbReference>
<evidence type="ECO:0000259" key="1">
    <source>
        <dbReference type="PROSITE" id="PS50112"/>
    </source>
</evidence>
<feature type="domain" description="PAS" evidence="1">
    <location>
        <begin position="117"/>
        <end position="162"/>
    </location>
</feature>
<protein>
    <submittedName>
        <fullName evidence="3">Conserved hypothetical regulatory protein</fullName>
    </submittedName>
</protein>
<dbReference type="EMBL" id="CP000325">
    <property type="protein sequence ID" value="ABL05741.1"/>
    <property type="molecule type" value="Genomic_DNA"/>
</dbReference>
<dbReference type="SUPFAM" id="SSF52172">
    <property type="entry name" value="CheY-like"/>
    <property type="match status" value="1"/>
</dbReference>
<reference evidence="3 4" key="1">
    <citation type="journal article" date="2007" name="Genome Res.">
        <title>Reductive evolution and niche adaptation inferred from the genome of Mycobacterium ulcerans, the causative agent of Buruli ulcer.</title>
        <authorList>
            <person name="Stinear T.P."/>
            <person name="Seemann T."/>
            <person name="Pidot S."/>
            <person name="Frigui W."/>
            <person name="Reysset G."/>
            <person name="Garnier T."/>
            <person name="Meurice G."/>
            <person name="Simon D."/>
            <person name="Bouchier C."/>
            <person name="Ma L."/>
            <person name="Tichit M."/>
            <person name="Porter J.L."/>
            <person name="Ryan J."/>
            <person name="Johnson P.D."/>
            <person name="Davies J.K."/>
            <person name="Jenkin G.A."/>
            <person name="Small P.L."/>
            <person name="Jones L.M."/>
            <person name="Tekaia F."/>
            <person name="Laval F."/>
            <person name="Daffe M."/>
            <person name="Parkhill J."/>
            <person name="Cole S.T."/>
        </authorList>
    </citation>
    <scope>NUCLEOTIDE SEQUENCE [LARGE SCALE GENOMIC DNA]</scope>
    <source>
        <strain evidence="3 4">Agy99</strain>
    </source>
</reference>
<feature type="domain" description="ANTAR" evidence="2">
    <location>
        <begin position="211"/>
        <end position="272"/>
    </location>
</feature>
<dbReference type="PROSITE" id="PS50921">
    <property type="entry name" value="ANTAR"/>
    <property type="match status" value="1"/>
</dbReference>
<dbReference type="HOGENOM" id="CLU_079046_2_0_11"/>
<dbReference type="InterPro" id="IPR036388">
    <property type="entry name" value="WH-like_DNA-bd_sf"/>
</dbReference>
<name>A0PTS2_MYCUA</name>
<gene>
    <name evidence="3" type="ordered locus">MUL_3601</name>
</gene>
<dbReference type="InterPro" id="IPR035965">
    <property type="entry name" value="PAS-like_dom_sf"/>
</dbReference>
<proteinExistence type="predicted"/>
<evidence type="ECO:0000313" key="3">
    <source>
        <dbReference type="EMBL" id="ABL05741.1"/>
    </source>
</evidence>
<evidence type="ECO:0000259" key="2">
    <source>
        <dbReference type="PROSITE" id="PS50921"/>
    </source>
</evidence>
<dbReference type="Gene3D" id="3.30.450.20">
    <property type="entry name" value="PAS domain"/>
    <property type="match status" value="1"/>
</dbReference>
<evidence type="ECO:0000313" key="4">
    <source>
        <dbReference type="Proteomes" id="UP000000765"/>
    </source>
</evidence>
<dbReference type="Gene3D" id="1.10.10.10">
    <property type="entry name" value="Winged helix-like DNA-binding domain superfamily/Winged helix DNA-binding domain"/>
    <property type="match status" value="1"/>
</dbReference>
<dbReference type="Pfam" id="PF08447">
    <property type="entry name" value="PAS_3"/>
    <property type="match status" value="1"/>
</dbReference>
<dbReference type="InterPro" id="IPR013655">
    <property type="entry name" value="PAS_fold_3"/>
</dbReference>
<dbReference type="SUPFAM" id="SSF55785">
    <property type="entry name" value="PYP-like sensor domain (PAS domain)"/>
    <property type="match status" value="1"/>
</dbReference>
<dbReference type="GO" id="GO:0003723">
    <property type="term" value="F:RNA binding"/>
    <property type="evidence" value="ECO:0007669"/>
    <property type="project" value="InterPro"/>
</dbReference>
<dbReference type="InterPro" id="IPR011006">
    <property type="entry name" value="CheY-like_superfamily"/>
</dbReference>
<dbReference type="InterPro" id="IPR005561">
    <property type="entry name" value="ANTAR"/>
</dbReference>
<dbReference type="PROSITE" id="PS50112">
    <property type="entry name" value="PAS"/>
    <property type="match status" value="1"/>
</dbReference>
<dbReference type="eggNOG" id="COG3707">
    <property type="taxonomic scope" value="Bacteria"/>
</dbReference>
<dbReference type="SMART" id="SM01012">
    <property type="entry name" value="ANTAR"/>
    <property type="match status" value="1"/>
</dbReference>
<dbReference type="InterPro" id="IPR000014">
    <property type="entry name" value="PAS"/>
</dbReference>
<sequence length="306" mass="33280">MSSPCHLPTPALSGQVPTVDGLQPSSQRSWCALPRALIGSASTLAQCGAGVQVRLGSWWLPGGSGAMISDVQQTAHTGEERPDRGTPSFATPISGAVDNHLSIGSFRFWFIGQRWEWSDEVAGMHGYEPGAVVPTTKLLLSHKHPDDRAHVQDLLDYALRSGESFSSRHRFVDTAGVVHDAIVVADRMVNESGVVQGTSGYYIDLTNTFDETRQEVLDEALPDLFENRAAIEQAKGVLMAVYRVSAEEAFRVLQWRSQETNTKLRALAKQVVAEVASLPPVSALVQSQFDHLLLTVHERIPAESAS</sequence>
<dbReference type="AlphaFoldDB" id="A0PTS2"/>
<dbReference type="KEGG" id="mul:MUL_3601"/>
<accession>A0PTS2</accession>
<dbReference type="CDD" id="cd00130">
    <property type="entry name" value="PAS"/>
    <property type="match status" value="1"/>
</dbReference>
<dbReference type="Pfam" id="PF03861">
    <property type="entry name" value="ANTAR"/>
    <property type="match status" value="1"/>
</dbReference>